<dbReference type="CDD" id="cd01164">
    <property type="entry name" value="FruK_PfkB_like"/>
    <property type="match status" value="1"/>
</dbReference>
<dbReference type="GO" id="GO:0008443">
    <property type="term" value="F:phosphofructokinase activity"/>
    <property type="evidence" value="ECO:0007669"/>
    <property type="project" value="TreeGrafter"/>
</dbReference>
<dbReference type="STRING" id="398512.Bccel_3818"/>
<dbReference type="UniPathway" id="UPA00704">
    <property type="reaction ID" value="UER00715"/>
</dbReference>
<dbReference type="eggNOG" id="COG1105">
    <property type="taxonomic scope" value="Bacteria"/>
</dbReference>
<evidence type="ECO:0000256" key="2">
    <source>
        <dbReference type="ARBA" id="ARBA00022679"/>
    </source>
</evidence>
<dbReference type="Pfam" id="PF00294">
    <property type="entry name" value="PfkB"/>
    <property type="match status" value="1"/>
</dbReference>
<dbReference type="RefSeq" id="WP_036936755.1">
    <property type="nucleotide sequence ID" value="NZ_JQKC01000002.1"/>
</dbReference>
<keyword evidence="4 8" id="KW-0418">Kinase</keyword>
<dbReference type="OrthoDB" id="9801219at2"/>
<comment type="caution">
    <text evidence="8">The sequence shown here is derived from an EMBL/GenBank/DDBJ whole genome shotgun (WGS) entry which is preliminary data.</text>
</comment>
<feature type="domain" description="Carbohydrate kinase PfkB" evidence="7">
    <location>
        <begin position="13"/>
        <end position="281"/>
    </location>
</feature>
<dbReference type="GO" id="GO:0009024">
    <property type="term" value="F:tagatose-6-phosphate kinase activity"/>
    <property type="evidence" value="ECO:0007669"/>
    <property type="project" value="UniProtKB-EC"/>
</dbReference>
<evidence type="ECO:0000256" key="4">
    <source>
        <dbReference type="ARBA" id="ARBA00022777"/>
    </source>
</evidence>
<name>A0A0L6JS34_9FIRM</name>
<dbReference type="EMBL" id="LGTC01000001">
    <property type="protein sequence ID" value="KNY28544.1"/>
    <property type="molecule type" value="Genomic_DNA"/>
</dbReference>
<protein>
    <recommendedName>
        <fullName evidence="6">Tagatose-6-phosphate kinase</fullName>
        <ecNumber evidence="6">2.7.1.144</ecNumber>
    </recommendedName>
</protein>
<evidence type="ECO:0000313" key="9">
    <source>
        <dbReference type="Proteomes" id="UP000036923"/>
    </source>
</evidence>
<dbReference type="GO" id="GO:0005988">
    <property type="term" value="P:lactose metabolic process"/>
    <property type="evidence" value="ECO:0007669"/>
    <property type="project" value="UniProtKB-KW"/>
</dbReference>
<organism evidence="8 9">
    <name type="scientific">Pseudobacteroides cellulosolvens ATCC 35603 = DSM 2933</name>
    <dbReference type="NCBI Taxonomy" id="398512"/>
    <lineage>
        <taxon>Bacteria</taxon>
        <taxon>Bacillati</taxon>
        <taxon>Bacillota</taxon>
        <taxon>Clostridia</taxon>
        <taxon>Eubacteriales</taxon>
        <taxon>Oscillospiraceae</taxon>
        <taxon>Pseudobacteroides</taxon>
    </lineage>
</organism>
<keyword evidence="2 6" id="KW-0808">Transferase</keyword>
<dbReference type="GO" id="GO:0016052">
    <property type="term" value="P:carbohydrate catabolic process"/>
    <property type="evidence" value="ECO:0007669"/>
    <property type="project" value="UniProtKB-ARBA"/>
</dbReference>
<evidence type="ECO:0000259" key="7">
    <source>
        <dbReference type="Pfam" id="PF00294"/>
    </source>
</evidence>
<dbReference type="EC" id="2.7.1.144" evidence="6"/>
<dbReference type="GO" id="GO:0005524">
    <property type="term" value="F:ATP binding"/>
    <property type="evidence" value="ECO:0007669"/>
    <property type="project" value="UniProtKB-KW"/>
</dbReference>
<dbReference type="InterPro" id="IPR002173">
    <property type="entry name" value="Carboh/pur_kinase_PfkB_CS"/>
</dbReference>
<comment type="pathway">
    <text evidence="6">Carbohydrate metabolism; D-tagatose 6-phosphate degradation; D-glyceraldehyde 3-phosphate and glycerone phosphate from D-tagatose 6-phosphate: step 1/2.</text>
</comment>
<dbReference type="PROSITE" id="PS00584">
    <property type="entry name" value="PFKB_KINASES_2"/>
    <property type="match status" value="1"/>
</dbReference>
<dbReference type="GO" id="GO:0044281">
    <property type="term" value="P:small molecule metabolic process"/>
    <property type="evidence" value="ECO:0007669"/>
    <property type="project" value="UniProtKB-ARBA"/>
</dbReference>
<keyword evidence="5 6" id="KW-0067">ATP-binding</keyword>
<evidence type="ECO:0000256" key="6">
    <source>
        <dbReference type="PIRNR" id="PIRNR000535"/>
    </source>
</evidence>
<dbReference type="GO" id="GO:2001059">
    <property type="term" value="P:D-tagatose 6-phosphate catabolic process"/>
    <property type="evidence" value="ECO:0007669"/>
    <property type="project" value="UniProtKB-UniPathway"/>
</dbReference>
<dbReference type="PANTHER" id="PTHR46566:SF2">
    <property type="entry name" value="ATP-DEPENDENT 6-PHOSPHOFRUCTOKINASE ISOZYME 2"/>
    <property type="match status" value="1"/>
</dbReference>
<reference evidence="9" key="1">
    <citation type="submission" date="2015-07" db="EMBL/GenBank/DDBJ databases">
        <title>Near-Complete Genome Sequence of the Cellulolytic Bacterium Bacteroides (Pseudobacteroides) cellulosolvens ATCC 35603.</title>
        <authorList>
            <person name="Dassa B."/>
            <person name="Utturkar S.M."/>
            <person name="Klingeman D.M."/>
            <person name="Hurt R.A."/>
            <person name="Keller M."/>
            <person name="Xu J."/>
            <person name="Reddy Y.H.K."/>
            <person name="Borovok I."/>
            <person name="Grinberg I.R."/>
            <person name="Lamed R."/>
            <person name="Zhivin O."/>
            <person name="Bayer E.A."/>
            <person name="Brown S.D."/>
        </authorList>
    </citation>
    <scope>NUCLEOTIDE SEQUENCE [LARGE SCALE GENOMIC DNA]</scope>
    <source>
        <strain evidence="9">DSM 2933</strain>
    </source>
</reference>
<gene>
    <name evidence="8" type="ORF">Bccel_3818</name>
</gene>
<dbReference type="Gene3D" id="3.40.1190.20">
    <property type="match status" value="1"/>
</dbReference>
<comment type="similarity">
    <text evidence="6">Belongs to the carbohydrate kinase PfkB family. LacC subfamily.</text>
</comment>
<dbReference type="InterPro" id="IPR011611">
    <property type="entry name" value="PfkB_dom"/>
</dbReference>
<evidence type="ECO:0000256" key="1">
    <source>
        <dbReference type="ARBA" id="ARBA00005380"/>
    </source>
</evidence>
<dbReference type="FunFam" id="3.40.1190.20:FF:000001">
    <property type="entry name" value="Phosphofructokinase"/>
    <property type="match status" value="1"/>
</dbReference>
<dbReference type="PATRIC" id="fig|398512.5.peg.3997"/>
<evidence type="ECO:0000256" key="5">
    <source>
        <dbReference type="ARBA" id="ARBA00022840"/>
    </source>
</evidence>
<dbReference type="InterPro" id="IPR017583">
    <property type="entry name" value="Tagatose/fructose_Pkinase"/>
</dbReference>
<keyword evidence="6" id="KW-0423">Lactose metabolism</keyword>
<dbReference type="GO" id="GO:0005829">
    <property type="term" value="C:cytosol"/>
    <property type="evidence" value="ECO:0007669"/>
    <property type="project" value="TreeGrafter"/>
</dbReference>
<dbReference type="PANTHER" id="PTHR46566">
    <property type="entry name" value="1-PHOSPHOFRUCTOKINASE-RELATED"/>
    <property type="match status" value="1"/>
</dbReference>
<keyword evidence="9" id="KW-1185">Reference proteome</keyword>
<dbReference type="Proteomes" id="UP000036923">
    <property type="component" value="Unassembled WGS sequence"/>
</dbReference>
<dbReference type="NCBIfam" id="TIGR03168">
    <property type="entry name" value="1-PFK"/>
    <property type="match status" value="1"/>
</dbReference>
<sequence length="314" mass="33820">MITVVTLNPALDKIYFVDGFKVGSMFRVKNIIKSAGGKGINVSRVLSVLGAQVFTSGFLAGDTGKWICDSITSHGIENSFIWVDGETRTNINVIDNTCMTETEILEFGPFIKEADICSYLSNLKDILKRTKVLICTGGLPDGIPVDFYKTLLDMAKPLGIKTILDASGDTLKEGIKAGPDFIKPNLRELSYVYGKSISSKEDIIKACVCILDSGVGSVIASMGAEGAIMADKSSIMHIKPPGINAVNSIGSGDSMTAGVAFGLLNGYSREDMMKLGTACAVSNTQFMEIGMISLKSIEEYKNNCKIEYYENYDA</sequence>
<dbReference type="AlphaFoldDB" id="A0A0L6JS34"/>
<comment type="catalytic activity">
    <reaction evidence="6">
        <text>D-tagatofuranose 6-phosphate + ATP = D-tagatofuranose 1,6-bisphosphate + ADP + H(+)</text>
        <dbReference type="Rhea" id="RHEA:12420"/>
        <dbReference type="ChEBI" id="CHEBI:15378"/>
        <dbReference type="ChEBI" id="CHEBI:30616"/>
        <dbReference type="ChEBI" id="CHEBI:58694"/>
        <dbReference type="ChEBI" id="CHEBI:58695"/>
        <dbReference type="ChEBI" id="CHEBI:456216"/>
        <dbReference type="EC" id="2.7.1.144"/>
    </reaction>
</comment>
<dbReference type="SUPFAM" id="SSF53613">
    <property type="entry name" value="Ribokinase-like"/>
    <property type="match status" value="1"/>
</dbReference>
<evidence type="ECO:0000256" key="3">
    <source>
        <dbReference type="ARBA" id="ARBA00022741"/>
    </source>
</evidence>
<accession>A0A0L6JS34</accession>
<evidence type="ECO:0000313" key="8">
    <source>
        <dbReference type="EMBL" id="KNY28544.1"/>
    </source>
</evidence>
<dbReference type="PIRSF" id="PIRSF000535">
    <property type="entry name" value="1PFK/6PFK/LacC"/>
    <property type="match status" value="1"/>
</dbReference>
<comment type="similarity">
    <text evidence="1">Belongs to the carbohydrate kinase pfkB family.</text>
</comment>
<proteinExistence type="inferred from homology"/>
<dbReference type="InterPro" id="IPR029056">
    <property type="entry name" value="Ribokinase-like"/>
</dbReference>
<keyword evidence="3 6" id="KW-0547">Nucleotide-binding</keyword>